<dbReference type="CDD" id="cd00531">
    <property type="entry name" value="NTF2_like"/>
    <property type="match status" value="1"/>
</dbReference>
<proteinExistence type="predicted"/>
<accession>A0A554SDB3</accession>
<dbReference type="OrthoDB" id="4941530at2"/>
<feature type="domain" description="SnoaL-like" evidence="1">
    <location>
        <begin position="12"/>
        <end position="116"/>
    </location>
</feature>
<dbReference type="SUPFAM" id="SSF54427">
    <property type="entry name" value="NTF2-like"/>
    <property type="match status" value="1"/>
</dbReference>
<evidence type="ECO:0000313" key="2">
    <source>
        <dbReference type="EMBL" id="TSD64338.1"/>
    </source>
</evidence>
<dbReference type="InterPro" id="IPR037401">
    <property type="entry name" value="SnoaL-like"/>
</dbReference>
<dbReference type="EMBL" id="VLNT01000004">
    <property type="protein sequence ID" value="TSD64338.1"/>
    <property type="molecule type" value="Genomic_DNA"/>
</dbReference>
<sequence>MTDDLHERLDRLERHELARSMAAAYAVTVDAGDADRIAALFAPDGTLTIPSGTLRGRTEIAAFYASRVADADRRHFVTNVATHATEVASAVGLSAYFLYTSREPGRSALGWGRYDDLVDTSGDTPLLLAKTITPAVFTDLDEGWAS</sequence>
<comment type="caution">
    <text evidence="2">The sequence shown here is derived from an EMBL/GenBank/DDBJ whole genome shotgun (WGS) entry which is preliminary data.</text>
</comment>
<evidence type="ECO:0000259" key="1">
    <source>
        <dbReference type="Pfam" id="PF13577"/>
    </source>
</evidence>
<dbReference type="Pfam" id="PF13577">
    <property type="entry name" value="SnoaL_4"/>
    <property type="match status" value="1"/>
</dbReference>
<name>A0A554SDB3_9ACTN</name>
<protein>
    <submittedName>
        <fullName evidence="2">DUF4440 domain-containing protein</fullName>
    </submittedName>
</protein>
<dbReference type="RefSeq" id="WP_143912780.1">
    <property type="nucleotide sequence ID" value="NZ_VLNT01000004.1"/>
</dbReference>
<dbReference type="Proteomes" id="UP000316988">
    <property type="component" value="Unassembled WGS sequence"/>
</dbReference>
<dbReference type="InterPro" id="IPR032710">
    <property type="entry name" value="NTF2-like_dom_sf"/>
</dbReference>
<organism evidence="2 3">
    <name type="scientific">Aeromicrobium piscarium</name>
    <dbReference type="NCBI Taxonomy" id="2590901"/>
    <lineage>
        <taxon>Bacteria</taxon>
        <taxon>Bacillati</taxon>
        <taxon>Actinomycetota</taxon>
        <taxon>Actinomycetes</taxon>
        <taxon>Propionibacteriales</taxon>
        <taxon>Nocardioidaceae</taxon>
        <taxon>Aeromicrobium</taxon>
    </lineage>
</organism>
<evidence type="ECO:0000313" key="3">
    <source>
        <dbReference type="Proteomes" id="UP000316988"/>
    </source>
</evidence>
<gene>
    <name evidence="2" type="ORF">FNM00_07290</name>
</gene>
<keyword evidence="3" id="KW-1185">Reference proteome</keyword>
<dbReference type="AlphaFoldDB" id="A0A554SDB3"/>
<dbReference type="Gene3D" id="3.10.450.50">
    <property type="match status" value="1"/>
</dbReference>
<reference evidence="2 3" key="1">
    <citation type="submission" date="2019-07" db="EMBL/GenBank/DDBJ databases">
        <authorList>
            <person name="Zhao L.H."/>
        </authorList>
    </citation>
    <scope>NUCLEOTIDE SEQUENCE [LARGE SCALE GENOMIC DNA]</scope>
    <source>
        <strain evidence="2 3">Co35</strain>
    </source>
</reference>